<reference evidence="1 2" key="1">
    <citation type="submission" date="2016-10" db="EMBL/GenBank/DDBJ databases">
        <authorList>
            <person name="de Groot N.N."/>
        </authorList>
    </citation>
    <scope>NUCLEOTIDE SEQUENCE [LARGE SCALE GENOMIC DNA]</scope>
    <source>
        <strain evidence="1 2">LMG 27731</strain>
    </source>
</reference>
<evidence type="ECO:0000313" key="2">
    <source>
        <dbReference type="Proteomes" id="UP000198844"/>
    </source>
</evidence>
<accession>A0A1I7EA77</accession>
<dbReference type="Pfam" id="PF07369">
    <property type="entry name" value="DUF1488"/>
    <property type="match status" value="1"/>
</dbReference>
<dbReference type="EMBL" id="FPBH01000015">
    <property type="protein sequence ID" value="SFU20850.1"/>
    <property type="molecule type" value="Genomic_DNA"/>
</dbReference>
<sequence>MEIVFPTPDAVSFEDGHAVFDAIVDGEPVNCLITEGALSAAALVDHIIPRKEAFSIGRSSIFEAVTRILKASPGVPVVLTWADLTMASVSAS</sequence>
<dbReference type="Proteomes" id="UP000198844">
    <property type="component" value="Unassembled WGS sequence"/>
</dbReference>
<organism evidence="1 2">
    <name type="scientific">Paraburkholderia aspalathi</name>
    <dbReference type="NCBI Taxonomy" id="1324617"/>
    <lineage>
        <taxon>Bacteria</taxon>
        <taxon>Pseudomonadati</taxon>
        <taxon>Pseudomonadota</taxon>
        <taxon>Betaproteobacteria</taxon>
        <taxon>Burkholderiales</taxon>
        <taxon>Burkholderiaceae</taxon>
        <taxon>Paraburkholderia</taxon>
    </lineage>
</organism>
<dbReference type="OrthoDB" id="8926381at2"/>
<name>A0A1I7EA77_9BURK</name>
<evidence type="ECO:0008006" key="3">
    <source>
        <dbReference type="Google" id="ProtNLM"/>
    </source>
</evidence>
<dbReference type="InterPro" id="IPR036692">
    <property type="entry name" value="Shew3726-like_sf"/>
</dbReference>
<dbReference type="AlphaFoldDB" id="A0A1I7EA77"/>
<evidence type="ECO:0000313" key="1">
    <source>
        <dbReference type="EMBL" id="SFU20850.1"/>
    </source>
</evidence>
<dbReference type="InterPro" id="IPR009962">
    <property type="entry name" value="DUF1488"/>
</dbReference>
<dbReference type="SUPFAM" id="SSF160272">
    <property type="entry name" value="Shew3726-like"/>
    <property type="match status" value="1"/>
</dbReference>
<gene>
    <name evidence="1" type="ORF">SAMN05192563_1015116</name>
</gene>
<proteinExistence type="predicted"/>
<protein>
    <recommendedName>
        <fullName evidence="3">DUF1488 domain-containing protein</fullName>
    </recommendedName>
</protein>